<gene>
    <name evidence="1" type="ORF">FC36_GL000465</name>
</gene>
<evidence type="ECO:0000313" key="1">
    <source>
        <dbReference type="EMBL" id="KRL79517.1"/>
    </source>
</evidence>
<sequence>MHDELYIPNQVLNDERLSADAKVMYGMLLLETSPLVIVDRSLEKRLGTDRAELLKNALELVNHGYLGMHASITNRGYQINVYSLEVLDDNHIKKARKMIPKQVHHHSSNDNQLTLF</sequence>
<proteinExistence type="predicted"/>
<dbReference type="PATRIC" id="fig|1423740.3.peg.501"/>
<evidence type="ECO:0000313" key="2">
    <source>
        <dbReference type="Proteomes" id="UP000051048"/>
    </source>
</evidence>
<dbReference type="Proteomes" id="UP000051048">
    <property type="component" value="Unassembled WGS sequence"/>
</dbReference>
<accession>A0A0R1TDX7</accession>
<dbReference type="STRING" id="1423740.FC36_GL000465"/>
<organism evidence="1 2">
    <name type="scientific">Ligilactobacillus equi DSM 15833 = JCM 10991</name>
    <dbReference type="NCBI Taxonomy" id="1423740"/>
    <lineage>
        <taxon>Bacteria</taxon>
        <taxon>Bacillati</taxon>
        <taxon>Bacillota</taxon>
        <taxon>Bacilli</taxon>
        <taxon>Lactobacillales</taxon>
        <taxon>Lactobacillaceae</taxon>
        <taxon>Ligilactobacillus</taxon>
    </lineage>
</organism>
<name>A0A0R1TDX7_9LACO</name>
<protein>
    <submittedName>
        <fullName evidence="1">Uncharacterized protein</fullName>
    </submittedName>
</protein>
<dbReference type="EMBL" id="AZFH01000096">
    <property type="protein sequence ID" value="KRL79517.1"/>
    <property type="molecule type" value="Genomic_DNA"/>
</dbReference>
<dbReference type="AlphaFoldDB" id="A0A0R1TDX7"/>
<comment type="caution">
    <text evidence="1">The sequence shown here is derived from an EMBL/GenBank/DDBJ whole genome shotgun (WGS) entry which is preliminary data.</text>
</comment>
<reference evidence="1 2" key="1">
    <citation type="journal article" date="2015" name="Genome Announc.">
        <title>Expanding the biotechnology potential of lactobacilli through comparative genomics of 213 strains and associated genera.</title>
        <authorList>
            <person name="Sun Z."/>
            <person name="Harris H.M."/>
            <person name="McCann A."/>
            <person name="Guo C."/>
            <person name="Argimon S."/>
            <person name="Zhang W."/>
            <person name="Yang X."/>
            <person name="Jeffery I.B."/>
            <person name="Cooney J.C."/>
            <person name="Kagawa T.F."/>
            <person name="Liu W."/>
            <person name="Song Y."/>
            <person name="Salvetti E."/>
            <person name="Wrobel A."/>
            <person name="Rasinkangas P."/>
            <person name="Parkhill J."/>
            <person name="Rea M.C."/>
            <person name="O'Sullivan O."/>
            <person name="Ritari J."/>
            <person name="Douillard F.P."/>
            <person name="Paul Ross R."/>
            <person name="Yang R."/>
            <person name="Briner A.E."/>
            <person name="Felis G.E."/>
            <person name="de Vos W.M."/>
            <person name="Barrangou R."/>
            <person name="Klaenhammer T.R."/>
            <person name="Caufield P.W."/>
            <person name="Cui Y."/>
            <person name="Zhang H."/>
            <person name="O'Toole P.W."/>
        </authorList>
    </citation>
    <scope>NUCLEOTIDE SEQUENCE [LARGE SCALE GENOMIC DNA]</scope>
    <source>
        <strain evidence="1 2">DSM 15833</strain>
    </source>
</reference>
<dbReference type="RefSeq" id="WP_025021345.1">
    <property type="nucleotide sequence ID" value="NZ_AZFH01000096.1"/>
</dbReference>